<dbReference type="AlphaFoldDB" id="A0A915IZD3"/>
<evidence type="ECO:0000313" key="2">
    <source>
        <dbReference type="WBParaSite" id="nRc.2.0.1.t18791-RA"/>
    </source>
</evidence>
<proteinExistence type="predicted"/>
<evidence type="ECO:0000313" key="1">
    <source>
        <dbReference type="Proteomes" id="UP000887565"/>
    </source>
</evidence>
<keyword evidence="1" id="KW-1185">Reference proteome</keyword>
<dbReference type="Proteomes" id="UP000887565">
    <property type="component" value="Unplaced"/>
</dbReference>
<dbReference type="WBParaSite" id="nRc.2.0.1.t18791-RA">
    <property type="protein sequence ID" value="nRc.2.0.1.t18791-RA"/>
    <property type="gene ID" value="nRc.2.0.1.g18791"/>
</dbReference>
<organism evidence="1 2">
    <name type="scientific">Romanomermis culicivorax</name>
    <name type="common">Nematode worm</name>
    <dbReference type="NCBI Taxonomy" id="13658"/>
    <lineage>
        <taxon>Eukaryota</taxon>
        <taxon>Metazoa</taxon>
        <taxon>Ecdysozoa</taxon>
        <taxon>Nematoda</taxon>
        <taxon>Enoplea</taxon>
        <taxon>Dorylaimia</taxon>
        <taxon>Mermithida</taxon>
        <taxon>Mermithoidea</taxon>
        <taxon>Mermithidae</taxon>
        <taxon>Romanomermis</taxon>
    </lineage>
</organism>
<reference evidence="2" key="1">
    <citation type="submission" date="2022-11" db="UniProtKB">
        <authorList>
            <consortium name="WormBaseParasite"/>
        </authorList>
    </citation>
    <scope>IDENTIFICATION</scope>
</reference>
<accession>A0A915IZD3</accession>
<protein>
    <submittedName>
        <fullName evidence="2">Uncharacterized protein</fullName>
    </submittedName>
</protein>
<sequence length="351" mass="40261">TIRAYKNHGKLNNSISAEITPFRCDKDGYTGNYKITIRPNGLSQASICKSVYAINAQDYLKECIKCRLIPYIAPTTRKPRHYIVLHVKPMSTIAPLTHNVNGIDVELHAFKINNHDRDNEWVSIGEPILVKNRNGSIYEFGPENIVFQLQLLADDQRAALLNAAKLKNPNLKQAFIHLIPLQSIMCETAFFSNGETFKLRGAASNLNEYRVTIRIPCLENSEKRHQFIARIQNQDPVEWNCAFTADSKERFVNRIEILADDVNDAALDHDLFGPHDQVYVTRNQMNLFSQEIRKQLLIEEDYELDDKFDETLIDRFISIASSSFEFVQIDKALEKLSKLGFSEKDLEPDEI</sequence>
<name>A0A915IZD3_ROMCU</name>